<evidence type="ECO:0000313" key="10">
    <source>
        <dbReference type="EMBL" id="TDL20056.1"/>
    </source>
</evidence>
<evidence type="ECO:0000256" key="4">
    <source>
        <dbReference type="ARBA" id="ARBA00022617"/>
    </source>
</evidence>
<name>A0A4Y7PYE1_9AGAM</name>
<dbReference type="InterPro" id="IPR002401">
    <property type="entry name" value="Cyt_P450_E_grp-I"/>
</dbReference>
<dbReference type="GO" id="GO:0016705">
    <property type="term" value="F:oxidoreductase activity, acting on paired donors, with incorporation or reduction of molecular oxygen"/>
    <property type="evidence" value="ECO:0007669"/>
    <property type="project" value="InterPro"/>
</dbReference>
<dbReference type="SUPFAM" id="SSF48264">
    <property type="entry name" value="Cytochrome P450"/>
    <property type="match status" value="1"/>
</dbReference>
<evidence type="ECO:0000256" key="8">
    <source>
        <dbReference type="ARBA" id="ARBA00023033"/>
    </source>
</evidence>
<dbReference type="AlphaFoldDB" id="A0A4Y7PYE1"/>
<dbReference type="Proteomes" id="UP000294933">
    <property type="component" value="Unassembled WGS sequence"/>
</dbReference>
<evidence type="ECO:0000313" key="11">
    <source>
        <dbReference type="Proteomes" id="UP000294933"/>
    </source>
</evidence>
<dbReference type="GO" id="GO:0005506">
    <property type="term" value="F:iron ion binding"/>
    <property type="evidence" value="ECO:0007669"/>
    <property type="project" value="InterPro"/>
</dbReference>
<dbReference type="PRINTS" id="PR00463">
    <property type="entry name" value="EP450I"/>
</dbReference>
<keyword evidence="7 9" id="KW-0408">Iron</keyword>
<evidence type="ECO:0000256" key="1">
    <source>
        <dbReference type="ARBA" id="ARBA00001971"/>
    </source>
</evidence>
<protein>
    <submittedName>
        <fullName evidence="10">Cytochrome P450</fullName>
    </submittedName>
</protein>
<comment type="pathway">
    <text evidence="2">Secondary metabolite biosynthesis.</text>
</comment>
<evidence type="ECO:0000256" key="5">
    <source>
        <dbReference type="ARBA" id="ARBA00022723"/>
    </source>
</evidence>
<dbReference type="Pfam" id="PF00067">
    <property type="entry name" value="p450"/>
    <property type="match status" value="1"/>
</dbReference>
<accession>A0A4Y7PYE1</accession>
<dbReference type="Gene3D" id="1.10.630.10">
    <property type="entry name" value="Cytochrome P450"/>
    <property type="match status" value="1"/>
</dbReference>
<keyword evidence="4 9" id="KW-0349">Heme</keyword>
<dbReference type="InterPro" id="IPR036396">
    <property type="entry name" value="Cyt_P450_sf"/>
</dbReference>
<dbReference type="VEuPathDB" id="FungiDB:BD410DRAFT_899833"/>
<evidence type="ECO:0000256" key="2">
    <source>
        <dbReference type="ARBA" id="ARBA00005179"/>
    </source>
</evidence>
<sequence length="547" mass="61757">MPLALPQAGAVLLLSVVLWRILRYFLVPSALANIPGPRSQSWWKGNFGQLFDKMGWQFHHDIVEKYGGAVRLHGLFGGDQIYVSDPRALHHILVKDQDIYAKSTSGMAQNAIVFGMGLLSTSGERHRKQRKMMNPVFSMRHMRELLPVLIPITHQLRDVLIRQVQSGKEDVNVMPWMSRAALEYIGQGGLGYSFEALDDTKTNEYSESTKMFATAVFNLVVARQLLPFVMGIPAIIRRKFMEWVPIYALQRARKIVDIMHNTSVRIFNQKKEALGRGEDAVVQQVGKGKDIMSVLLRANTASDESERLPDSEILAQMNTFIQAAFDTATSAICRVLHQLVLYPEVQTKLREEIRQARQEKGDDVLDYDTLMSLPYLDAVTRETLRVFPPLPFSLRTTSQDIVLPLMWPIQSADGKREIKEIPLRKNTTVIIATMAANRSKAIWGADADVWKPERWLESLPKSVSEAHLPGVYASMMTFLGGSRACIGFKFAEMEIKLALSVVLDVFEFAPAPTKEIQWDMRFVQTPTVKGSSDTTPQLPLKITFIKK</sequence>
<proteinExistence type="inferred from homology"/>
<comment type="cofactor">
    <cofactor evidence="1 9">
        <name>heme</name>
        <dbReference type="ChEBI" id="CHEBI:30413"/>
    </cofactor>
</comment>
<keyword evidence="6" id="KW-0560">Oxidoreductase</keyword>
<dbReference type="InterPro" id="IPR001128">
    <property type="entry name" value="Cyt_P450"/>
</dbReference>
<feature type="binding site" description="axial binding residue" evidence="9">
    <location>
        <position position="485"/>
    </location>
    <ligand>
        <name>heme</name>
        <dbReference type="ChEBI" id="CHEBI:30413"/>
    </ligand>
    <ligandPart>
        <name>Fe</name>
        <dbReference type="ChEBI" id="CHEBI:18248"/>
    </ligandPart>
</feature>
<dbReference type="CDD" id="cd11069">
    <property type="entry name" value="CYP_FUM15-like"/>
    <property type="match status" value="1"/>
</dbReference>
<evidence type="ECO:0000256" key="9">
    <source>
        <dbReference type="PIRSR" id="PIRSR602401-1"/>
    </source>
</evidence>
<dbReference type="STRING" id="50990.A0A4Y7PYE1"/>
<dbReference type="OrthoDB" id="1470350at2759"/>
<dbReference type="PANTHER" id="PTHR24305">
    <property type="entry name" value="CYTOCHROME P450"/>
    <property type="match status" value="1"/>
</dbReference>
<reference evidence="10 11" key="1">
    <citation type="submission" date="2018-06" db="EMBL/GenBank/DDBJ databases">
        <title>A transcriptomic atlas of mushroom development highlights an independent origin of complex multicellularity.</title>
        <authorList>
            <consortium name="DOE Joint Genome Institute"/>
            <person name="Krizsan K."/>
            <person name="Almasi E."/>
            <person name="Merenyi Z."/>
            <person name="Sahu N."/>
            <person name="Viragh M."/>
            <person name="Koszo T."/>
            <person name="Mondo S."/>
            <person name="Kiss B."/>
            <person name="Balint B."/>
            <person name="Kues U."/>
            <person name="Barry K."/>
            <person name="Hegedus J.C."/>
            <person name="Henrissat B."/>
            <person name="Johnson J."/>
            <person name="Lipzen A."/>
            <person name="Ohm R."/>
            <person name="Nagy I."/>
            <person name="Pangilinan J."/>
            <person name="Yan J."/>
            <person name="Xiong Y."/>
            <person name="Grigoriev I.V."/>
            <person name="Hibbett D.S."/>
            <person name="Nagy L.G."/>
        </authorList>
    </citation>
    <scope>NUCLEOTIDE SEQUENCE [LARGE SCALE GENOMIC DNA]</scope>
    <source>
        <strain evidence="10 11">SZMC22713</strain>
    </source>
</reference>
<evidence type="ECO:0000256" key="6">
    <source>
        <dbReference type="ARBA" id="ARBA00023002"/>
    </source>
</evidence>
<dbReference type="GO" id="GO:0020037">
    <property type="term" value="F:heme binding"/>
    <property type="evidence" value="ECO:0007669"/>
    <property type="project" value="InterPro"/>
</dbReference>
<keyword evidence="11" id="KW-1185">Reference proteome</keyword>
<dbReference type="GO" id="GO:0004497">
    <property type="term" value="F:monooxygenase activity"/>
    <property type="evidence" value="ECO:0007669"/>
    <property type="project" value="UniProtKB-KW"/>
</dbReference>
<gene>
    <name evidence="10" type="ORF">BD410DRAFT_899833</name>
</gene>
<dbReference type="EMBL" id="ML170191">
    <property type="protein sequence ID" value="TDL20056.1"/>
    <property type="molecule type" value="Genomic_DNA"/>
</dbReference>
<dbReference type="PANTHER" id="PTHR24305:SF166">
    <property type="entry name" value="CYTOCHROME P450 12A4, MITOCHONDRIAL-RELATED"/>
    <property type="match status" value="1"/>
</dbReference>
<evidence type="ECO:0000256" key="7">
    <source>
        <dbReference type="ARBA" id="ARBA00023004"/>
    </source>
</evidence>
<dbReference type="PRINTS" id="PR00385">
    <property type="entry name" value="P450"/>
</dbReference>
<evidence type="ECO:0000256" key="3">
    <source>
        <dbReference type="ARBA" id="ARBA00010617"/>
    </source>
</evidence>
<dbReference type="InterPro" id="IPR050121">
    <property type="entry name" value="Cytochrome_P450_monoxygenase"/>
</dbReference>
<keyword evidence="8" id="KW-0503">Monooxygenase</keyword>
<keyword evidence="5 9" id="KW-0479">Metal-binding</keyword>
<organism evidence="10 11">
    <name type="scientific">Rickenella mellea</name>
    <dbReference type="NCBI Taxonomy" id="50990"/>
    <lineage>
        <taxon>Eukaryota</taxon>
        <taxon>Fungi</taxon>
        <taxon>Dikarya</taxon>
        <taxon>Basidiomycota</taxon>
        <taxon>Agaricomycotina</taxon>
        <taxon>Agaricomycetes</taxon>
        <taxon>Hymenochaetales</taxon>
        <taxon>Rickenellaceae</taxon>
        <taxon>Rickenella</taxon>
    </lineage>
</organism>
<comment type="similarity">
    <text evidence="3">Belongs to the cytochrome P450 family.</text>
</comment>